<keyword evidence="1" id="KW-0472">Membrane</keyword>
<feature type="transmembrane region" description="Helical" evidence="1">
    <location>
        <begin position="29"/>
        <end position="50"/>
    </location>
</feature>
<sequence length="122" mass="13468">SHFCNCISTNILIEGECSTFRPFCSSSILSSWISFLMASVFIEISFSLACKAFTHASAASTFLSAISTACPARPFKYSYSNLEIVIVEVEAEALLFIVTSLPQWQSLFLSQILQLHLSIVQD</sequence>
<organism evidence="2 3">
    <name type="scientific">Solanum stoloniferum</name>
    <dbReference type="NCBI Taxonomy" id="62892"/>
    <lineage>
        <taxon>Eukaryota</taxon>
        <taxon>Viridiplantae</taxon>
        <taxon>Streptophyta</taxon>
        <taxon>Embryophyta</taxon>
        <taxon>Tracheophyta</taxon>
        <taxon>Spermatophyta</taxon>
        <taxon>Magnoliopsida</taxon>
        <taxon>eudicotyledons</taxon>
        <taxon>Gunneridae</taxon>
        <taxon>Pentapetalae</taxon>
        <taxon>asterids</taxon>
        <taxon>lamiids</taxon>
        <taxon>Solanales</taxon>
        <taxon>Solanaceae</taxon>
        <taxon>Solanoideae</taxon>
        <taxon>Solaneae</taxon>
        <taxon>Solanum</taxon>
    </lineage>
</organism>
<accession>A0ABD2VBE4</accession>
<name>A0ABD2VBE4_9SOLN</name>
<dbReference type="EMBL" id="JBJKTR010000002">
    <property type="protein sequence ID" value="KAL3378143.1"/>
    <property type="molecule type" value="Genomic_DNA"/>
</dbReference>
<keyword evidence="1" id="KW-1133">Transmembrane helix</keyword>
<proteinExistence type="predicted"/>
<keyword evidence="1" id="KW-0812">Transmembrane</keyword>
<protein>
    <submittedName>
        <fullName evidence="2">Uncharacterized protein</fullName>
    </submittedName>
</protein>
<evidence type="ECO:0000256" key="1">
    <source>
        <dbReference type="SAM" id="Phobius"/>
    </source>
</evidence>
<keyword evidence="3" id="KW-1185">Reference proteome</keyword>
<evidence type="ECO:0000313" key="2">
    <source>
        <dbReference type="EMBL" id="KAL3378143.1"/>
    </source>
</evidence>
<dbReference type="Proteomes" id="UP001627284">
    <property type="component" value="Unassembled WGS sequence"/>
</dbReference>
<dbReference type="AlphaFoldDB" id="A0ABD2VBE4"/>
<reference evidence="2 3" key="1">
    <citation type="submission" date="2024-05" db="EMBL/GenBank/DDBJ databases">
        <title>De novo assembly of an allotetraploid wild potato.</title>
        <authorList>
            <person name="Hosaka A.J."/>
        </authorList>
    </citation>
    <scope>NUCLEOTIDE SEQUENCE [LARGE SCALE GENOMIC DNA]</scope>
    <source>
        <tissue evidence="2">Young leaves</tissue>
    </source>
</reference>
<comment type="caution">
    <text evidence="2">The sequence shown here is derived from an EMBL/GenBank/DDBJ whole genome shotgun (WGS) entry which is preliminary data.</text>
</comment>
<evidence type="ECO:0000313" key="3">
    <source>
        <dbReference type="Proteomes" id="UP001627284"/>
    </source>
</evidence>
<feature type="non-terminal residue" evidence="2">
    <location>
        <position position="1"/>
    </location>
</feature>
<gene>
    <name evidence="2" type="ORF">AABB24_004194</name>
</gene>